<proteinExistence type="predicted"/>
<protein>
    <submittedName>
        <fullName evidence="2">Uncharacterized protein</fullName>
    </submittedName>
</protein>
<organism evidence="2 3">
    <name type="scientific">Corynebacterium kutscheri</name>
    <dbReference type="NCBI Taxonomy" id="35755"/>
    <lineage>
        <taxon>Bacteria</taxon>
        <taxon>Bacillati</taxon>
        <taxon>Actinomycetota</taxon>
        <taxon>Actinomycetes</taxon>
        <taxon>Mycobacteriales</taxon>
        <taxon>Corynebacteriaceae</taxon>
        <taxon>Corynebacterium</taxon>
    </lineage>
</organism>
<evidence type="ECO:0000313" key="2">
    <source>
        <dbReference type="EMBL" id="VEH06334.1"/>
    </source>
</evidence>
<evidence type="ECO:0000313" key="3">
    <source>
        <dbReference type="Proteomes" id="UP000271380"/>
    </source>
</evidence>
<keyword evidence="1" id="KW-0732">Signal</keyword>
<dbReference type="EMBL" id="LR134377">
    <property type="protein sequence ID" value="VEH06334.1"/>
    <property type="molecule type" value="Genomic_DNA"/>
</dbReference>
<evidence type="ECO:0000256" key="1">
    <source>
        <dbReference type="SAM" id="SignalP"/>
    </source>
</evidence>
<dbReference type="Proteomes" id="UP000271380">
    <property type="component" value="Chromosome"/>
</dbReference>
<accession>A0AB38VRG9</accession>
<name>A0AB38VRG9_9CORY</name>
<gene>
    <name evidence="2" type="ORF">NCTC949_01070</name>
</gene>
<feature type="signal peptide" evidence="1">
    <location>
        <begin position="1"/>
        <end position="25"/>
    </location>
</feature>
<feature type="chain" id="PRO_5044280028" evidence="1">
    <location>
        <begin position="26"/>
        <end position="38"/>
    </location>
</feature>
<dbReference type="AlphaFoldDB" id="A0AB38VRG9"/>
<reference evidence="2 3" key="1">
    <citation type="submission" date="2018-12" db="EMBL/GenBank/DDBJ databases">
        <authorList>
            <consortium name="Pathogen Informatics"/>
        </authorList>
    </citation>
    <scope>NUCLEOTIDE SEQUENCE [LARGE SCALE GENOMIC DNA]</scope>
    <source>
        <strain evidence="2 3">NCTC949</strain>
    </source>
</reference>
<sequence length="38" mass="3788">MKNVIGMAALTAIASAVVVVPSATAQDVTARAALVCSW</sequence>